<comment type="caution">
    <text evidence="2">The sequence shown here is derived from an EMBL/GenBank/DDBJ whole genome shotgun (WGS) entry which is preliminary data.</text>
</comment>
<dbReference type="RefSeq" id="XP_041188046.1">
    <property type="nucleotide sequence ID" value="XM_041343967.1"/>
</dbReference>
<feature type="compositionally biased region" description="Polar residues" evidence="1">
    <location>
        <begin position="245"/>
        <end position="276"/>
    </location>
</feature>
<protein>
    <submittedName>
        <fullName evidence="2">Uncharacterized protein</fullName>
    </submittedName>
</protein>
<dbReference type="AlphaFoldDB" id="A0A9P7DZY7"/>
<keyword evidence="3" id="KW-1185">Reference proteome</keyword>
<feature type="region of interest" description="Disordered" evidence="1">
    <location>
        <begin position="364"/>
        <end position="393"/>
    </location>
</feature>
<dbReference type="OrthoDB" id="3064136at2759"/>
<name>A0A9P7DZY7_9AGAM</name>
<evidence type="ECO:0000256" key="1">
    <source>
        <dbReference type="SAM" id="MobiDB-lite"/>
    </source>
</evidence>
<accession>A0A9P7DZY7</accession>
<feature type="compositionally biased region" description="Polar residues" evidence="1">
    <location>
        <begin position="49"/>
        <end position="67"/>
    </location>
</feature>
<evidence type="ECO:0000313" key="3">
    <source>
        <dbReference type="Proteomes" id="UP000807769"/>
    </source>
</evidence>
<dbReference type="EMBL" id="JABBWG010000043">
    <property type="protein sequence ID" value="KAG1807443.1"/>
    <property type="molecule type" value="Genomic_DNA"/>
</dbReference>
<gene>
    <name evidence="2" type="ORF">BJ212DRAFT_744843</name>
</gene>
<reference evidence="2" key="1">
    <citation type="journal article" date="2020" name="New Phytol.">
        <title>Comparative genomics reveals dynamic genome evolution in host specialist ectomycorrhizal fungi.</title>
        <authorList>
            <person name="Lofgren L.A."/>
            <person name="Nguyen N.H."/>
            <person name="Vilgalys R."/>
            <person name="Ruytinx J."/>
            <person name="Liao H.L."/>
            <person name="Branco S."/>
            <person name="Kuo A."/>
            <person name="LaButti K."/>
            <person name="Lipzen A."/>
            <person name="Andreopoulos W."/>
            <person name="Pangilinan J."/>
            <person name="Riley R."/>
            <person name="Hundley H."/>
            <person name="Na H."/>
            <person name="Barry K."/>
            <person name="Grigoriev I.V."/>
            <person name="Stajich J.E."/>
            <person name="Kennedy P.G."/>
        </authorList>
    </citation>
    <scope>NUCLEOTIDE SEQUENCE</scope>
    <source>
        <strain evidence="2">MN1</strain>
    </source>
</reference>
<feature type="compositionally biased region" description="Gly residues" evidence="1">
    <location>
        <begin position="22"/>
        <end position="32"/>
    </location>
</feature>
<sequence>MDGVTPTRADFRNSAGSSSSGLGTGAGGGTGNGSSTASTSSLSLPFPATPQSPVAFSETGPNPSSGMTHMHKHSLSQSSTLSSCDVDKSLPPLPLTPKKYPPSLSRLRTYSSTSSVGSVELGGGGLRIISEAGTGTPRPSLGSVPRSSLGGVPRPSLGGVPRPSLGGVPRPSLGGVPRSSLGGVPRPSLGGVPRPSLSSPRPSMSPHPSASNTSLSTPNPSLPSLAGQSSDGVGVSSVPFVSASTRDSAFTNPREISSITIPSASNPRESGTQSPLPRTLKLLQPGEQPQRPGGVLTYNRNVHDQLKRAQSQPQPQPPLMQSHTTILPLSPVMRTLVKPNPSGSIGSMTISMGIDRPKSRTGTGMVYHSSSGPAGSRMRVPSTVRPSGIGVAL</sequence>
<feature type="region of interest" description="Disordered" evidence="1">
    <location>
        <begin position="1"/>
        <end position="297"/>
    </location>
</feature>
<dbReference type="GeneID" id="64637983"/>
<feature type="compositionally biased region" description="Low complexity" evidence="1">
    <location>
        <begin position="33"/>
        <end position="44"/>
    </location>
</feature>
<organism evidence="2 3">
    <name type="scientific">Suillus subaureus</name>
    <dbReference type="NCBI Taxonomy" id="48587"/>
    <lineage>
        <taxon>Eukaryota</taxon>
        <taxon>Fungi</taxon>
        <taxon>Dikarya</taxon>
        <taxon>Basidiomycota</taxon>
        <taxon>Agaricomycotina</taxon>
        <taxon>Agaricomycetes</taxon>
        <taxon>Agaricomycetidae</taxon>
        <taxon>Boletales</taxon>
        <taxon>Suillineae</taxon>
        <taxon>Suillaceae</taxon>
        <taxon>Suillus</taxon>
    </lineage>
</organism>
<dbReference type="Proteomes" id="UP000807769">
    <property type="component" value="Unassembled WGS sequence"/>
</dbReference>
<feature type="compositionally biased region" description="Low complexity" evidence="1">
    <location>
        <begin position="187"/>
        <end position="244"/>
    </location>
</feature>
<proteinExistence type="predicted"/>
<evidence type="ECO:0000313" key="2">
    <source>
        <dbReference type="EMBL" id="KAG1807443.1"/>
    </source>
</evidence>
<feature type="compositionally biased region" description="Low complexity" evidence="1">
    <location>
        <begin position="96"/>
        <end position="119"/>
    </location>
</feature>